<reference evidence="6" key="1">
    <citation type="submission" date="2018-01" db="EMBL/GenBank/DDBJ databases">
        <authorList>
            <person name="Regsiter A."/>
            <person name="William W."/>
        </authorList>
    </citation>
    <scope>NUCLEOTIDE SEQUENCE</scope>
    <source>
        <strain evidence="6">TRIP AH-1</strain>
    </source>
</reference>
<dbReference type="Pfam" id="PF01075">
    <property type="entry name" value="Glyco_transf_9"/>
    <property type="match status" value="1"/>
</dbReference>
<comment type="catalytic activity">
    <reaction evidence="5">
        <text>an L-alpha-D-Hep-(1-&gt;5)-[alpha-Kdo-(2-&gt;4)]-alpha-Kdo-(2-&gt;6)-lipid A + ADP-L-glycero-beta-D-manno-heptose = an L-alpha-D-Hep-(1-&gt;3)-L-alpha-D-Hep-(1-&gt;5)-[alpha-Kdo-(2-&gt;4)]-alpha-Kdo-(2-&gt;6)-lipid A + ADP + H(+)</text>
        <dbReference type="Rhea" id="RHEA:74071"/>
        <dbReference type="ChEBI" id="CHEBI:15378"/>
        <dbReference type="ChEBI" id="CHEBI:61506"/>
        <dbReference type="ChEBI" id="CHEBI:193068"/>
        <dbReference type="ChEBI" id="CHEBI:193069"/>
        <dbReference type="ChEBI" id="CHEBI:456216"/>
        <dbReference type="EC" id="2.4.99.24"/>
    </reaction>
</comment>
<dbReference type="FunFam" id="3.40.50.2000:FF:000023">
    <property type="entry name" value="ADP-heptose--LPS heptosyltransferase II"/>
    <property type="match status" value="1"/>
</dbReference>
<dbReference type="InterPro" id="IPR002201">
    <property type="entry name" value="Glyco_trans_9"/>
</dbReference>
<evidence type="ECO:0000256" key="1">
    <source>
        <dbReference type="ARBA" id="ARBA00022676"/>
    </source>
</evidence>
<dbReference type="CDD" id="cd03789">
    <property type="entry name" value="GT9_LPS_heptosyltransferase"/>
    <property type="match status" value="1"/>
</dbReference>
<dbReference type="InterPro" id="IPR051199">
    <property type="entry name" value="LPS_LOS_Heptosyltrfase"/>
</dbReference>
<dbReference type="EC" id="2.4.99.24" evidence="4"/>
<keyword evidence="2" id="KW-0808">Transferase</keyword>
<gene>
    <name evidence="6" type="ORF">PITCH_A980016</name>
</gene>
<sequence length="356" mass="39410">MKTAGKMQGFTSILIVKLSSIGDVVHSLPFLEALKENNPGAKIDWVVEREALEVLNGHPAIDRIIVSDRKTWQKALFNGSGCVSVFKEAVQLLRLIRQCKYDLVVDLQGLFKSGVLVGISRGGRKIGMAGSREGAGVFLSERPVPVSYEQHAVDRYLEVAKHIGCTVRSIKGPIPFSDSDKRRIKELILSCGEEKRSLIAINPMARWKTKLWEQDRFALLADMLIEELGCRVVFTGSSQDVTVIEEISDMMKHKPINLAGRTSLKELACLYSMCNALITTDTGPMHIAATMGCKVIALFGPTDPVRTGPYGQGHRVIRTAIECSPCFKKKCDHRTCMKDITVERCFDTVSRTLNNG</sequence>
<dbReference type="EMBL" id="OJIN01000245">
    <property type="protein sequence ID" value="SPD76502.1"/>
    <property type="molecule type" value="Genomic_DNA"/>
</dbReference>
<dbReference type="GO" id="GO:0009244">
    <property type="term" value="P:lipopolysaccharide core region biosynthetic process"/>
    <property type="evidence" value="ECO:0007669"/>
    <property type="project" value="TreeGrafter"/>
</dbReference>
<protein>
    <recommendedName>
        <fullName evidence="4">lipopolysaccharide heptosyltransferase II</fullName>
        <ecNumber evidence="4">2.4.99.24</ecNumber>
    </recommendedName>
</protein>
<evidence type="ECO:0000256" key="3">
    <source>
        <dbReference type="ARBA" id="ARBA00043995"/>
    </source>
</evidence>
<dbReference type="PANTHER" id="PTHR30160:SF1">
    <property type="entry name" value="LIPOPOLYSACCHARIDE 1,2-N-ACETYLGLUCOSAMINETRANSFERASE-RELATED"/>
    <property type="match status" value="1"/>
</dbReference>
<dbReference type="GO" id="GO:0005829">
    <property type="term" value="C:cytosol"/>
    <property type="evidence" value="ECO:0007669"/>
    <property type="project" value="TreeGrafter"/>
</dbReference>
<dbReference type="Gene3D" id="3.40.50.2000">
    <property type="entry name" value="Glycogen Phosphorylase B"/>
    <property type="match status" value="2"/>
</dbReference>
<dbReference type="InterPro" id="IPR011910">
    <property type="entry name" value="RfaF"/>
</dbReference>
<name>A0A445N460_9BACT</name>
<evidence type="ECO:0000313" key="6">
    <source>
        <dbReference type="EMBL" id="SPD76502.1"/>
    </source>
</evidence>
<evidence type="ECO:0000256" key="2">
    <source>
        <dbReference type="ARBA" id="ARBA00022679"/>
    </source>
</evidence>
<dbReference type="NCBIfam" id="TIGR02195">
    <property type="entry name" value="heptsyl_trn_II"/>
    <property type="match status" value="1"/>
</dbReference>
<comment type="similarity">
    <text evidence="3">Belongs to the glycosyltransferase 9 family.</text>
</comment>
<dbReference type="PANTHER" id="PTHR30160">
    <property type="entry name" value="TETRAACYLDISACCHARIDE 4'-KINASE-RELATED"/>
    <property type="match status" value="1"/>
</dbReference>
<dbReference type="GO" id="GO:0008713">
    <property type="term" value="F:ADP-heptose-lipopolysaccharide heptosyltransferase activity"/>
    <property type="evidence" value="ECO:0007669"/>
    <property type="project" value="UniProtKB-EC"/>
</dbReference>
<keyword evidence="1" id="KW-0328">Glycosyltransferase</keyword>
<dbReference type="AlphaFoldDB" id="A0A445N460"/>
<organism evidence="6">
    <name type="scientific">uncultured Desulfobacterium sp</name>
    <dbReference type="NCBI Taxonomy" id="201089"/>
    <lineage>
        <taxon>Bacteria</taxon>
        <taxon>Pseudomonadati</taxon>
        <taxon>Thermodesulfobacteriota</taxon>
        <taxon>Desulfobacteria</taxon>
        <taxon>Desulfobacterales</taxon>
        <taxon>Desulfobacteriaceae</taxon>
        <taxon>Desulfobacterium</taxon>
        <taxon>environmental samples</taxon>
    </lineage>
</organism>
<evidence type="ECO:0000256" key="5">
    <source>
        <dbReference type="ARBA" id="ARBA00047503"/>
    </source>
</evidence>
<evidence type="ECO:0000256" key="4">
    <source>
        <dbReference type="ARBA" id="ARBA00044042"/>
    </source>
</evidence>
<proteinExistence type="inferred from homology"/>
<accession>A0A445N460</accession>
<dbReference type="SUPFAM" id="SSF53756">
    <property type="entry name" value="UDP-Glycosyltransferase/glycogen phosphorylase"/>
    <property type="match status" value="1"/>
</dbReference>